<dbReference type="Proteomes" id="UP000694558">
    <property type="component" value="Chromosome 22"/>
</dbReference>
<reference evidence="1" key="1">
    <citation type="submission" date="2023-05" db="EMBL/GenBank/DDBJ databases">
        <title>High-quality long-read genome of Scophthalmus maximus.</title>
        <authorList>
            <person name="Lien S."/>
            <person name="Martinez P."/>
        </authorList>
    </citation>
    <scope>NUCLEOTIDE SEQUENCE [LARGE SCALE GENOMIC DNA]</scope>
</reference>
<sequence>SGQLNPGETQDIFLWGRGVCWVSLLTLPLDDSKVRNLQVLLSFKYFFRYKRHDYEV</sequence>
<proteinExistence type="predicted"/>
<protein>
    <submittedName>
        <fullName evidence="1">Uncharacterized protein</fullName>
    </submittedName>
</protein>
<organism evidence="1 2">
    <name type="scientific">Scophthalmus maximus</name>
    <name type="common">Turbot</name>
    <name type="synonym">Psetta maxima</name>
    <dbReference type="NCBI Taxonomy" id="52904"/>
    <lineage>
        <taxon>Eukaryota</taxon>
        <taxon>Metazoa</taxon>
        <taxon>Chordata</taxon>
        <taxon>Craniata</taxon>
        <taxon>Vertebrata</taxon>
        <taxon>Euteleostomi</taxon>
        <taxon>Actinopterygii</taxon>
        <taxon>Neopterygii</taxon>
        <taxon>Teleostei</taxon>
        <taxon>Neoteleostei</taxon>
        <taxon>Acanthomorphata</taxon>
        <taxon>Carangaria</taxon>
        <taxon>Pleuronectiformes</taxon>
        <taxon>Pleuronectoidei</taxon>
        <taxon>Scophthalmidae</taxon>
        <taxon>Scophthalmus</taxon>
    </lineage>
</organism>
<evidence type="ECO:0000313" key="1">
    <source>
        <dbReference type="Ensembl" id="ENSSMAP00000069513.1"/>
    </source>
</evidence>
<accession>A0A8D3ECK4</accession>
<name>A0A8D3ECK4_SCOMX</name>
<reference evidence="1" key="2">
    <citation type="submission" date="2025-08" db="UniProtKB">
        <authorList>
            <consortium name="Ensembl"/>
        </authorList>
    </citation>
    <scope>IDENTIFICATION</scope>
</reference>
<evidence type="ECO:0000313" key="2">
    <source>
        <dbReference type="Proteomes" id="UP000694558"/>
    </source>
</evidence>
<dbReference type="Ensembl" id="ENSSMAT00000039718.1">
    <property type="protein sequence ID" value="ENSSMAP00000069513.1"/>
    <property type="gene ID" value="ENSSMAG00000035846.1"/>
</dbReference>
<dbReference type="AlphaFoldDB" id="A0A8D3ECK4"/>